<evidence type="ECO:0000313" key="3">
    <source>
        <dbReference type="Proteomes" id="UP001218188"/>
    </source>
</evidence>
<gene>
    <name evidence="2" type="ORF">C8F04DRAFT_365698</name>
</gene>
<feature type="region of interest" description="Disordered" evidence="1">
    <location>
        <begin position="70"/>
        <end position="103"/>
    </location>
</feature>
<proteinExistence type="predicted"/>
<sequence length="172" mass="18908">MTRGTTYDPPTRVFLPSAWQQPSRLLSVKYSSKCDPLQHDRTLLWETATSIALARSFPYSSPSSSFSGGAHRRLASVHGSSNEGRAQFGQEGGDPRGGAENLSSHPGCDCKQFLFSSNLVASFFRPATPPALKGWASAEPLATCDLFSLWPPRSPKLQHRARESRLFKKQGR</sequence>
<dbReference type="AlphaFoldDB" id="A0AAD6S0C3"/>
<comment type="caution">
    <text evidence="2">The sequence shown here is derived from an EMBL/GenBank/DDBJ whole genome shotgun (WGS) entry which is preliminary data.</text>
</comment>
<protein>
    <submittedName>
        <fullName evidence="2">Uncharacterized protein</fullName>
    </submittedName>
</protein>
<evidence type="ECO:0000313" key="2">
    <source>
        <dbReference type="EMBL" id="KAJ7018688.1"/>
    </source>
</evidence>
<name>A0AAD6S0C3_9AGAR</name>
<accession>A0AAD6S0C3</accession>
<dbReference type="EMBL" id="JARJCM010000327">
    <property type="protein sequence ID" value="KAJ7018688.1"/>
    <property type="molecule type" value="Genomic_DNA"/>
</dbReference>
<keyword evidence="3" id="KW-1185">Reference proteome</keyword>
<dbReference type="Proteomes" id="UP001218188">
    <property type="component" value="Unassembled WGS sequence"/>
</dbReference>
<organism evidence="2 3">
    <name type="scientific">Mycena alexandri</name>
    <dbReference type="NCBI Taxonomy" id="1745969"/>
    <lineage>
        <taxon>Eukaryota</taxon>
        <taxon>Fungi</taxon>
        <taxon>Dikarya</taxon>
        <taxon>Basidiomycota</taxon>
        <taxon>Agaricomycotina</taxon>
        <taxon>Agaricomycetes</taxon>
        <taxon>Agaricomycetidae</taxon>
        <taxon>Agaricales</taxon>
        <taxon>Marasmiineae</taxon>
        <taxon>Mycenaceae</taxon>
        <taxon>Mycena</taxon>
    </lineage>
</organism>
<evidence type="ECO:0000256" key="1">
    <source>
        <dbReference type="SAM" id="MobiDB-lite"/>
    </source>
</evidence>
<reference evidence="2" key="1">
    <citation type="submission" date="2023-03" db="EMBL/GenBank/DDBJ databases">
        <title>Massive genome expansion in bonnet fungi (Mycena s.s.) driven by repeated elements and novel gene families across ecological guilds.</title>
        <authorList>
            <consortium name="Lawrence Berkeley National Laboratory"/>
            <person name="Harder C.B."/>
            <person name="Miyauchi S."/>
            <person name="Viragh M."/>
            <person name="Kuo A."/>
            <person name="Thoen E."/>
            <person name="Andreopoulos B."/>
            <person name="Lu D."/>
            <person name="Skrede I."/>
            <person name="Drula E."/>
            <person name="Henrissat B."/>
            <person name="Morin E."/>
            <person name="Kohler A."/>
            <person name="Barry K."/>
            <person name="LaButti K."/>
            <person name="Morin E."/>
            <person name="Salamov A."/>
            <person name="Lipzen A."/>
            <person name="Mereny Z."/>
            <person name="Hegedus B."/>
            <person name="Baldrian P."/>
            <person name="Stursova M."/>
            <person name="Weitz H."/>
            <person name="Taylor A."/>
            <person name="Grigoriev I.V."/>
            <person name="Nagy L.G."/>
            <person name="Martin F."/>
            <person name="Kauserud H."/>
        </authorList>
    </citation>
    <scope>NUCLEOTIDE SEQUENCE</scope>
    <source>
        <strain evidence="2">CBHHK200</strain>
    </source>
</reference>